<dbReference type="RefSeq" id="WP_273878450.1">
    <property type="nucleotide sequence ID" value="NZ_JAMDHA010000054.1"/>
</dbReference>
<keyword evidence="2" id="KW-1185">Reference proteome</keyword>
<sequence length="91" mass="10368">MYEVAFEGFVLQCEVTDLINADPSPGTWTSDWDAQGYRELEFRVVSGVVYDENDRPSDLGRNGCAELSEKYAEFIESELWRQIDAQSHDVA</sequence>
<evidence type="ECO:0000313" key="1">
    <source>
        <dbReference type="EMBL" id="MDD1011599.1"/>
    </source>
</evidence>
<protein>
    <submittedName>
        <fullName evidence="1">Uncharacterized protein</fullName>
    </submittedName>
</protein>
<accession>A0A9X4HG80</accession>
<gene>
    <name evidence="1" type="ORF">M5G27_29500</name>
</gene>
<dbReference type="AlphaFoldDB" id="A0A9X4HG80"/>
<reference evidence="1 2" key="1">
    <citation type="submission" date="2022-05" db="EMBL/GenBank/DDBJ databases">
        <title>Novel Pseudomonas spp. Isolated from a Rainbow Trout Aquaculture Facility.</title>
        <authorList>
            <person name="Testerman T."/>
            <person name="Graf J."/>
        </authorList>
    </citation>
    <scope>NUCLEOTIDE SEQUENCE [LARGE SCALE GENOMIC DNA]</scope>
    <source>
        <strain evidence="1 2">ID1042</strain>
    </source>
</reference>
<dbReference type="EMBL" id="JAMDHA010000054">
    <property type="protein sequence ID" value="MDD1011599.1"/>
    <property type="molecule type" value="Genomic_DNA"/>
</dbReference>
<proteinExistence type="predicted"/>
<organism evidence="1 2">
    <name type="scientific">Pseudomonas shahriarae</name>
    <dbReference type="NCBI Taxonomy" id="2745512"/>
    <lineage>
        <taxon>Bacteria</taxon>
        <taxon>Pseudomonadati</taxon>
        <taxon>Pseudomonadota</taxon>
        <taxon>Gammaproteobacteria</taxon>
        <taxon>Pseudomonadales</taxon>
        <taxon>Pseudomonadaceae</taxon>
        <taxon>Pseudomonas</taxon>
    </lineage>
</organism>
<name>A0A9X4HG80_9PSED</name>
<dbReference type="Proteomes" id="UP001148185">
    <property type="component" value="Unassembled WGS sequence"/>
</dbReference>
<comment type="caution">
    <text evidence="1">The sequence shown here is derived from an EMBL/GenBank/DDBJ whole genome shotgun (WGS) entry which is preliminary data.</text>
</comment>
<evidence type="ECO:0000313" key="2">
    <source>
        <dbReference type="Proteomes" id="UP001148185"/>
    </source>
</evidence>